<dbReference type="CDD" id="cd07377">
    <property type="entry name" value="WHTH_GntR"/>
    <property type="match status" value="1"/>
</dbReference>
<dbReference type="SUPFAM" id="SSF46785">
    <property type="entry name" value="Winged helix' DNA-binding domain"/>
    <property type="match status" value="1"/>
</dbReference>
<keyword evidence="3" id="KW-0804">Transcription</keyword>
<name>A0A1Y5SWC6_9RHOB</name>
<dbReference type="GO" id="GO:0003677">
    <property type="term" value="F:DNA binding"/>
    <property type="evidence" value="ECO:0007669"/>
    <property type="project" value="UniProtKB-KW"/>
</dbReference>
<reference evidence="5 6" key="1">
    <citation type="submission" date="2017-03" db="EMBL/GenBank/DDBJ databases">
        <authorList>
            <person name="Afonso C.L."/>
            <person name="Miller P.J."/>
            <person name="Scott M.A."/>
            <person name="Spackman E."/>
            <person name="Goraichik I."/>
            <person name="Dimitrov K.M."/>
            <person name="Suarez D.L."/>
            <person name="Swayne D.E."/>
        </authorList>
    </citation>
    <scope>NUCLEOTIDE SEQUENCE [LARGE SCALE GENOMIC DNA]</scope>
    <source>
        <strain evidence="5 6">CECT 7023</strain>
    </source>
</reference>
<dbReference type="InterPro" id="IPR036390">
    <property type="entry name" value="WH_DNA-bd_sf"/>
</dbReference>
<dbReference type="SUPFAM" id="SSF64288">
    <property type="entry name" value="Chorismate lyase-like"/>
    <property type="match status" value="1"/>
</dbReference>
<dbReference type="Gene3D" id="1.10.10.10">
    <property type="entry name" value="Winged helix-like DNA-binding domain superfamily/Winged helix DNA-binding domain"/>
    <property type="match status" value="1"/>
</dbReference>
<dbReference type="PRINTS" id="PR00035">
    <property type="entry name" value="HTHGNTR"/>
</dbReference>
<evidence type="ECO:0000313" key="5">
    <source>
        <dbReference type="EMBL" id="SLN50187.1"/>
    </source>
</evidence>
<dbReference type="PANTHER" id="PTHR44846:SF1">
    <property type="entry name" value="MANNOSYL-D-GLYCERATE TRANSPORT_METABOLISM SYSTEM REPRESSOR MNGR-RELATED"/>
    <property type="match status" value="1"/>
</dbReference>
<keyword evidence="2" id="KW-0238">DNA-binding</keyword>
<dbReference type="AlphaFoldDB" id="A0A1Y5SWC6"/>
<dbReference type="Proteomes" id="UP000193900">
    <property type="component" value="Unassembled WGS sequence"/>
</dbReference>
<dbReference type="EMBL" id="FWFZ01000009">
    <property type="protein sequence ID" value="SLN50187.1"/>
    <property type="molecule type" value="Genomic_DNA"/>
</dbReference>
<dbReference type="PANTHER" id="PTHR44846">
    <property type="entry name" value="MANNOSYL-D-GLYCERATE TRANSPORT/METABOLISM SYSTEM REPRESSOR MNGR-RELATED"/>
    <property type="match status" value="1"/>
</dbReference>
<organism evidence="5 6">
    <name type="scientific">Roseisalinus antarcticus</name>
    <dbReference type="NCBI Taxonomy" id="254357"/>
    <lineage>
        <taxon>Bacteria</taxon>
        <taxon>Pseudomonadati</taxon>
        <taxon>Pseudomonadota</taxon>
        <taxon>Alphaproteobacteria</taxon>
        <taxon>Rhodobacterales</taxon>
        <taxon>Roseobacteraceae</taxon>
        <taxon>Roseisalinus</taxon>
    </lineage>
</organism>
<evidence type="ECO:0000256" key="2">
    <source>
        <dbReference type="ARBA" id="ARBA00023125"/>
    </source>
</evidence>
<dbReference type="InterPro" id="IPR000524">
    <property type="entry name" value="Tscrpt_reg_HTH_GntR"/>
</dbReference>
<dbReference type="Gene3D" id="3.40.1410.10">
    <property type="entry name" value="Chorismate lyase-like"/>
    <property type="match status" value="1"/>
</dbReference>
<keyword evidence="1" id="KW-0805">Transcription regulation</keyword>
<dbReference type="RefSeq" id="WP_085879028.1">
    <property type="nucleotide sequence ID" value="NZ_FWFZ01000009.1"/>
</dbReference>
<dbReference type="InterPro" id="IPR011663">
    <property type="entry name" value="UTRA"/>
</dbReference>
<protein>
    <submittedName>
        <fullName evidence="5">HTH-type transcriptional repressor YvoA</fullName>
    </submittedName>
</protein>
<evidence type="ECO:0000259" key="4">
    <source>
        <dbReference type="PROSITE" id="PS50949"/>
    </source>
</evidence>
<dbReference type="InterPro" id="IPR050679">
    <property type="entry name" value="Bact_HTH_transcr_reg"/>
</dbReference>
<dbReference type="PROSITE" id="PS50949">
    <property type="entry name" value="HTH_GNTR"/>
    <property type="match status" value="1"/>
</dbReference>
<evidence type="ECO:0000313" key="6">
    <source>
        <dbReference type="Proteomes" id="UP000193900"/>
    </source>
</evidence>
<dbReference type="Pfam" id="PF07702">
    <property type="entry name" value="UTRA"/>
    <property type="match status" value="1"/>
</dbReference>
<gene>
    <name evidence="5" type="primary">yvoA_2</name>
    <name evidence="5" type="ORF">ROA7023_02164</name>
</gene>
<keyword evidence="6" id="KW-1185">Reference proteome</keyword>
<dbReference type="OrthoDB" id="7173258at2"/>
<evidence type="ECO:0000256" key="3">
    <source>
        <dbReference type="ARBA" id="ARBA00023163"/>
    </source>
</evidence>
<dbReference type="InterPro" id="IPR028978">
    <property type="entry name" value="Chorismate_lyase_/UTRA_dom_sf"/>
</dbReference>
<evidence type="ECO:0000256" key="1">
    <source>
        <dbReference type="ARBA" id="ARBA00023015"/>
    </source>
</evidence>
<feature type="domain" description="HTH gntR-type" evidence="4">
    <location>
        <begin position="21"/>
        <end position="89"/>
    </location>
</feature>
<proteinExistence type="predicted"/>
<sequence length="255" mass="28169">MDGSEKTGFFAPEHWFRKGQGPRYRQLHRYLAKAIRDGRLEEGTQLPPERELADLADVSRVTVRRAVAQLASDGMIDQRRGSGSFVRRGGPRLEQSLSTLISFTELMQARGMTPSSQVLGRGLFMPTPDETTVLGLSSGDQVARVERLRTTDGTPIALERSSLPVDILPDPDLVETSLYAILRSSGSAPNRAIQRVTAVNLTPREAKMLALPEATAVLQIDRTAYLASGRPIEFTRGVYRSDIYDFVTEVRLEGP</sequence>
<dbReference type="GO" id="GO:0003700">
    <property type="term" value="F:DNA-binding transcription factor activity"/>
    <property type="evidence" value="ECO:0007669"/>
    <property type="project" value="InterPro"/>
</dbReference>
<dbReference type="GO" id="GO:0045892">
    <property type="term" value="P:negative regulation of DNA-templated transcription"/>
    <property type="evidence" value="ECO:0007669"/>
    <property type="project" value="TreeGrafter"/>
</dbReference>
<dbReference type="InterPro" id="IPR036388">
    <property type="entry name" value="WH-like_DNA-bd_sf"/>
</dbReference>
<accession>A0A1Y5SWC6</accession>
<dbReference type="SMART" id="SM00866">
    <property type="entry name" value="UTRA"/>
    <property type="match status" value="1"/>
</dbReference>
<dbReference type="Pfam" id="PF00392">
    <property type="entry name" value="GntR"/>
    <property type="match status" value="1"/>
</dbReference>
<dbReference type="SMART" id="SM00345">
    <property type="entry name" value="HTH_GNTR"/>
    <property type="match status" value="1"/>
</dbReference>